<dbReference type="PANTHER" id="PTHR11207:SF0">
    <property type="entry name" value="RIBONUCLEASE 3"/>
    <property type="match status" value="1"/>
</dbReference>
<dbReference type="PANTHER" id="PTHR11207">
    <property type="entry name" value="RIBONUCLEASE III"/>
    <property type="match status" value="1"/>
</dbReference>
<dbReference type="Pfam" id="PF00636">
    <property type="entry name" value="Ribonuclease_3"/>
    <property type="match status" value="1"/>
</dbReference>
<dbReference type="Gene3D" id="3.30.160.20">
    <property type="match status" value="1"/>
</dbReference>
<evidence type="ECO:0000313" key="4">
    <source>
        <dbReference type="EMBL" id="KAJ5324098.1"/>
    </source>
</evidence>
<dbReference type="GO" id="GO:0004525">
    <property type="term" value="F:ribonuclease III activity"/>
    <property type="evidence" value="ECO:0007669"/>
    <property type="project" value="InterPro"/>
</dbReference>
<dbReference type="GO" id="GO:0003723">
    <property type="term" value="F:RNA binding"/>
    <property type="evidence" value="ECO:0007669"/>
    <property type="project" value="UniProtKB-KW"/>
</dbReference>
<keyword evidence="1" id="KW-0694">RNA-binding</keyword>
<dbReference type="InterPro" id="IPR000999">
    <property type="entry name" value="RNase_III_dom"/>
</dbReference>
<accession>A0A9W9Q5M0</accession>
<dbReference type="GO" id="GO:0006364">
    <property type="term" value="P:rRNA processing"/>
    <property type="evidence" value="ECO:0007669"/>
    <property type="project" value="TreeGrafter"/>
</dbReference>
<organism evidence="4 5">
    <name type="scientific">Penicillium atrosanguineum</name>
    <dbReference type="NCBI Taxonomy" id="1132637"/>
    <lineage>
        <taxon>Eukaryota</taxon>
        <taxon>Fungi</taxon>
        <taxon>Dikarya</taxon>
        <taxon>Ascomycota</taxon>
        <taxon>Pezizomycotina</taxon>
        <taxon>Eurotiomycetes</taxon>
        <taxon>Eurotiomycetidae</taxon>
        <taxon>Eurotiales</taxon>
        <taxon>Aspergillaceae</taxon>
        <taxon>Penicillium</taxon>
    </lineage>
</organism>
<dbReference type="SUPFAM" id="SSF54768">
    <property type="entry name" value="dsRNA-binding domain-like"/>
    <property type="match status" value="1"/>
</dbReference>
<dbReference type="Gene3D" id="1.10.1520.10">
    <property type="entry name" value="Ribonuclease III domain"/>
    <property type="match status" value="1"/>
</dbReference>
<evidence type="ECO:0000259" key="3">
    <source>
        <dbReference type="PROSITE" id="PS50142"/>
    </source>
</evidence>
<feature type="region of interest" description="Disordered" evidence="2">
    <location>
        <begin position="92"/>
        <end position="121"/>
    </location>
</feature>
<dbReference type="GO" id="GO:0034475">
    <property type="term" value="P:U4 snRNA 3'-end processing"/>
    <property type="evidence" value="ECO:0007669"/>
    <property type="project" value="TreeGrafter"/>
</dbReference>
<evidence type="ECO:0000256" key="2">
    <source>
        <dbReference type="SAM" id="MobiDB-lite"/>
    </source>
</evidence>
<feature type="compositionally biased region" description="Low complexity" evidence="2">
    <location>
        <begin position="93"/>
        <end position="104"/>
    </location>
</feature>
<dbReference type="SMART" id="SM00535">
    <property type="entry name" value="RIBOc"/>
    <property type="match status" value="1"/>
</dbReference>
<feature type="compositionally biased region" description="Basic and acidic residues" evidence="2">
    <location>
        <begin position="109"/>
        <end position="121"/>
    </location>
</feature>
<dbReference type="AlphaFoldDB" id="A0A9W9Q5M0"/>
<dbReference type="PROSITE" id="PS50142">
    <property type="entry name" value="RNASE_3_2"/>
    <property type="match status" value="1"/>
</dbReference>
<reference evidence="4" key="1">
    <citation type="submission" date="2022-12" db="EMBL/GenBank/DDBJ databases">
        <authorList>
            <person name="Petersen C."/>
        </authorList>
    </citation>
    <scope>NUCLEOTIDE SEQUENCE</scope>
    <source>
        <strain evidence="4">IBT 21472</strain>
    </source>
</reference>
<dbReference type="CDD" id="cd00593">
    <property type="entry name" value="RIBOc"/>
    <property type="match status" value="1"/>
</dbReference>
<reference evidence="4" key="2">
    <citation type="journal article" date="2023" name="IMA Fungus">
        <title>Comparative genomic study of the Penicillium genus elucidates a diverse pangenome and 15 lateral gene transfer events.</title>
        <authorList>
            <person name="Petersen C."/>
            <person name="Sorensen T."/>
            <person name="Nielsen M.R."/>
            <person name="Sondergaard T.E."/>
            <person name="Sorensen J.L."/>
            <person name="Fitzpatrick D.A."/>
            <person name="Frisvad J.C."/>
            <person name="Nielsen K.L."/>
        </authorList>
    </citation>
    <scope>NUCLEOTIDE SEQUENCE</scope>
    <source>
        <strain evidence="4">IBT 21472</strain>
    </source>
</reference>
<feature type="domain" description="RNase III" evidence="3">
    <location>
        <begin position="128"/>
        <end position="239"/>
    </location>
</feature>
<feature type="region of interest" description="Disordered" evidence="2">
    <location>
        <begin position="1"/>
        <end position="43"/>
    </location>
</feature>
<dbReference type="GO" id="GO:0006369">
    <property type="term" value="P:termination of RNA polymerase II transcription"/>
    <property type="evidence" value="ECO:0007669"/>
    <property type="project" value="TreeGrafter"/>
</dbReference>
<protein>
    <recommendedName>
        <fullName evidence="3">RNase III domain-containing protein</fullName>
    </recommendedName>
</protein>
<dbReference type="InterPro" id="IPR036389">
    <property type="entry name" value="RNase_III_sf"/>
</dbReference>
<name>A0A9W9Q5M0_9EURO</name>
<proteinExistence type="predicted"/>
<dbReference type="SUPFAM" id="SSF69065">
    <property type="entry name" value="RNase III domain-like"/>
    <property type="match status" value="1"/>
</dbReference>
<comment type="caution">
    <text evidence="4">The sequence shown here is derived from an EMBL/GenBank/DDBJ whole genome shotgun (WGS) entry which is preliminary data.</text>
</comment>
<dbReference type="Proteomes" id="UP001147746">
    <property type="component" value="Unassembled WGS sequence"/>
</dbReference>
<feature type="compositionally biased region" description="Basic and acidic residues" evidence="2">
    <location>
        <begin position="23"/>
        <end position="36"/>
    </location>
</feature>
<sequence>MGSKRSAIPGGSSVSSVKRSKTHHEARPPRCEHEADNNDQLQSSTPTSRLWLLKQIVQGVINEPEFTAVDAELSKAVSTLDDAFHRVDGLALSSDNTSDTSKSSKACHTTKDTGDNEPRDSVLPRILDDQLETSVFTHPACGNNNDATYDRLEVLGDAYIELIATRLIWGKFPGISSGRISQIRELLVKNETLSAFAEVYGFDRKISVPANYSDQAKRWTKIKGDVFEAYVAAVILSHPIDGYHVAEKWLTQLWLPKLDALGHQKAELRYKEILAKKVMGKGTKLEYREEKRAIDHKGSGTQTFFIGVYLTGWGKWKNEHLGSGQGSSKVAAGDEAARDALSTNSFLISNIAAAKEASIAKN</sequence>
<dbReference type="GO" id="GO:0005654">
    <property type="term" value="C:nucleoplasm"/>
    <property type="evidence" value="ECO:0007669"/>
    <property type="project" value="TreeGrafter"/>
</dbReference>
<dbReference type="EMBL" id="JAPZBO010000002">
    <property type="protein sequence ID" value="KAJ5324098.1"/>
    <property type="molecule type" value="Genomic_DNA"/>
</dbReference>
<gene>
    <name evidence="4" type="ORF">N7476_002698</name>
</gene>
<evidence type="ECO:0000256" key="1">
    <source>
        <dbReference type="ARBA" id="ARBA00022884"/>
    </source>
</evidence>
<evidence type="ECO:0000313" key="5">
    <source>
        <dbReference type="Proteomes" id="UP001147746"/>
    </source>
</evidence>
<keyword evidence="5" id="KW-1185">Reference proteome</keyword>